<dbReference type="PROSITE" id="PS50943">
    <property type="entry name" value="HTH_CROC1"/>
    <property type="match status" value="1"/>
</dbReference>
<dbReference type="AlphaFoldDB" id="A0A918GD91"/>
<dbReference type="SMART" id="SM00530">
    <property type="entry name" value="HTH_XRE"/>
    <property type="match status" value="1"/>
</dbReference>
<dbReference type="SUPFAM" id="SSF47413">
    <property type="entry name" value="lambda repressor-like DNA-binding domains"/>
    <property type="match status" value="1"/>
</dbReference>
<comment type="caution">
    <text evidence="2">The sequence shown here is derived from an EMBL/GenBank/DDBJ whole genome shotgun (WGS) entry which is preliminary data.</text>
</comment>
<dbReference type="Proteomes" id="UP000660680">
    <property type="component" value="Unassembled WGS sequence"/>
</dbReference>
<keyword evidence="3" id="KW-1185">Reference proteome</keyword>
<protein>
    <recommendedName>
        <fullName evidence="1">HTH cro/C1-type domain-containing protein</fullName>
    </recommendedName>
</protein>
<feature type="domain" description="HTH cro/C1-type" evidence="1">
    <location>
        <begin position="19"/>
        <end position="72"/>
    </location>
</feature>
<dbReference type="InterPro" id="IPR001387">
    <property type="entry name" value="Cro/C1-type_HTH"/>
</dbReference>
<dbReference type="Gene3D" id="1.10.260.40">
    <property type="entry name" value="lambda repressor-like DNA-binding domains"/>
    <property type="match status" value="1"/>
</dbReference>
<name>A0A918GD91_9PSEU</name>
<evidence type="ECO:0000313" key="3">
    <source>
        <dbReference type="Proteomes" id="UP000660680"/>
    </source>
</evidence>
<accession>A0A918GD91</accession>
<gene>
    <name evidence="2" type="ORF">GCM10010171_23230</name>
</gene>
<dbReference type="RefSeq" id="WP_189210428.1">
    <property type="nucleotide sequence ID" value="NZ_BMRB01000002.1"/>
</dbReference>
<dbReference type="EMBL" id="BMRB01000002">
    <property type="protein sequence ID" value="GGS29312.1"/>
    <property type="molecule type" value="Genomic_DNA"/>
</dbReference>
<organism evidence="2 3">
    <name type="scientific">Actinokineospora fastidiosa</name>
    <dbReference type="NCBI Taxonomy" id="1816"/>
    <lineage>
        <taxon>Bacteria</taxon>
        <taxon>Bacillati</taxon>
        <taxon>Actinomycetota</taxon>
        <taxon>Actinomycetes</taxon>
        <taxon>Pseudonocardiales</taxon>
        <taxon>Pseudonocardiaceae</taxon>
        <taxon>Actinokineospora</taxon>
    </lineage>
</organism>
<evidence type="ECO:0000313" key="2">
    <source>
        <dbReference type="EMBL" id="GGS29312.1"/>
    </source>
</evidence>
<dbReference type="Pfam" id="PF13560">
    <property type="entry name" value="HTH_31"/>
    <property type="match status" value="1"/>
</dbReference>
<dbReference type="GO" id="GO:0003677">
    <property type="term" value="F:DNA binding"/>
    <property type="evidence" value="ECO:0007669"/>
    <property type="project" value="InterPro"/>
</dbReference>
<dbReference type="CDD" id="cd00093">
    <property type="entry name" value="HTH_XRE"/>
    <property type="match status" value="1"/>
</dbReference>
<dbReference type="InterPro" id="IPR010982">
    <property type="entry name" value="Lambda_DNA-bd_dom_sf"/>
</dbReference>
<reference evidence="2" key="1">
    <citation type="journal article" date="2014" name="Int. J. Syst. Evol. Microbiol.">
        <title>Complete genome sequence of Corynebacterium casei LMG S-19264T (=DSM 44701T), isolated from a smear-ripened cheese.</title>
        <authorList>
            <consortium name="US DOE Joint Genome Institute (JGI-PGF)"/>
            <person name="Walter F."/>
            <person name="Albersmeier A."/>
            <person name="Kalinowski J."/>
            <person name="Ruckert C."/>
        </authorList>
    </citation>
    <scope>NUCLEOTIDE SEQUENCE</scope>
    <source>
        <strain evidence="2">JCM 3276</strain>
    </source>
</reference>
<proteinExistence type="predicted"/>
<sequence>MPGPPRPQDPARAHFGARLRHWRRVRGLSQAALGRELRYDHTFLSKIESGSRRPTRELAERADRLLETDGELTALWARERRTAPAAPGPPTSMPGTDAAEAMDRLLQAYTRTMAEVGGRDLIVPLEHHARTIMRWWSGAPGATSTALLVLAAGFAEAAGWAWLDGENDRAAALSWCEAGYQWATLARDPQLSARLLVRQSIVHLSTGDPETAIALAGAARAVEGLGPRTRAWAVLAEARAHAAVADARACERSLAVAERLLAHHDPADEPWTAGITDSVFALNAGTCYRDLALRGGTAFAGRSVEHVSRSLDEVPAVSEHDRVLVTIRLAGALACADQPEDAAGVLSDLLSASAGLRGWPRIGTELRAVQVHLATRWPAVGAVRELSDQVRSASPR</sequence>
<evidence type="ECO:0000259" key="1">
    <source>
        <dbReference type="PROSITE" id="PS50943"/>
    </source>
</evidence>
<reference evidence="2" key="2">
    <citation type="submission" date="2020-09" db="EMBL/GenBank/DDBJ databases">
        <authorList>
            <person name="Sun Q."/>
            <person name="Ohkuma M."/>
        </authorList>
    </citation>
    <scope>NUCLEOTIDE SEQUENCE</scope>
    <source>
        <strain evidence="2">JCM 3276</strain>
    </source>
</reference>